<feature type="region of interest" description="Disordered" evidence="1">
    <location>
        <begin position="627"/>
        <end position="757"/>
    </location>
</feature>
<feature type="region of interest" description="Disordered" evidence="1">
    <location>
        <begin position="1559"/>
        <end position="1698"/>
    </location>
</feature>
<feature type="compositionally biased region" description="Basic and acidic residues" evidence="1">
    <location>
        <begin position="363"/>
        <end position="373"/>
    </location>
</feature>
<feature type="compositionally biased region" description="Basic and acidic residues" evidence="1">
    <location>
        <begin position="1458"/>
        <end position="1470"/>
    </location>
</feature>
<sequence>MEGCRGSSDSDSDSELSCTKEDLRRAGLKVSVRRLQQIAQVQRTSPYKRAAPPDEEDSDDTSDTPEPMGVGLQLQVQGVVQRGTSSRRLAAEAELYDTVLKQQAGQLEHLQHLQQLQHTENMQELQSMQQMRHAESLQQLQEEALRVLDAQHPKTVRATQTPPDQAPMSTQTETTQYISALLPEALDETCAEPAGRRGTPEEAQPGEAQDKGCSPASHPRDREPRARGEAIPKASLLRTPGFPATPPEGTERTADSMRPPDVDTGFDDSGGDWSELDKSATRRAGGSSEQTSGSTSPVGEVEHMAPPSNDANVAGQRDILEDLASAEQLKLQLERLLVTPGGLEVLQQLGMLEDEARRRSRSGRMEQGREEGGHLGGRNAEAAVLARRGREGAEMSPPHDTGPPSGGRQGSGAHGSEAGDQGWDVHGARTAGRLERDAPLAPPALAPEVVEAPARSLQLEEQVLLQRGWQQESYMPAGAGQEAYVPAGAGQEAYMPAGAMQEAYVPAGAMQEAYTPAGAVLGWDSLAAWMPGEGLPAGTLQQPGVSAGRVRQSGAPERVLQERGMAARALPVPGVPVAAAVPGMPAGTLPVRGVPAAELQGPGALAGVCRGLALDLEAAAPDTRAVSVEVEEAAPSEQSFAGPSTAGEDACRQGGQSGKEECDEGGRQGCGSDTASEAESSMSSTLGMGPSPTGVILIEGRGVTCRRGPPRMLDPAATGLPQDEPEPPSPSIGSELTSPRAPRTLARGHRSSRGEEEGGLASLMLDEQLQHGGAGSQRSHPSRALAEPVAAFGSPPGHQRGVAEVIEQQLQALLAPLQEAAQAELGVGDQTAADIPTTAATCQRLEDLPSGLLARLHQILGAHKEFGGGTREAAIEPPTALEGAERSGGRDGRGDEGGAAHATDCDVSLDAEQASAGNSAESQASGSGGLPPNDAVYDAETQVGGPAESREAPHRGAQQDAGSTSVACGTSTSEEAVFGTCEDGSVQRGTCVVADCGTSMDDLAECGTSTEDVEADVGHEPAEPSSLPDLPSSCSTPLRHGIQGPEIRPAAEPLPHSPKVDLRPFAAMLAAVAATERGKARASVVKSAQELNSLQAELEALKNTHTSLPLDQPVAHAEGPSPPSDQQGGEARDEGSEVKEAEVAVEGSEPGYGGSEADKIAGGRLHTAERPARASGSEEASSQRGGGDGRGDAGLDDCANVGGASGDRGEDAPSSAEDLWTLPDASHSGASSSGLDMRQDAHVLLRIMQLQVELEEVKHSQHLTQLQAMQALRLPGSPIEGGSRMLEDLTGEFHPGSATSTSPQSAAPTHPARGAQSQQDPLSEEESVAGPPDREECPGPRTPSLDDECPSAGAAPHQHAGDGSPEPPQRRGGGRSSASSSRVATSEDAPPPPLICTVDVSVGTSPRGQAPAGATMPALSSSTSEPPPRTLRADASTATEASEEALSPDAPSAAAPSVRDRREDDTEHTGEGSVHGPAAQHSALELAPGLSMHAPPQYFQAPQAHHAETHPLTPPHPLTYHLTPSAGAARLPQQQMLYAQAPHPDSTIQRRAPSLQLHAFPQPQAPPSSVAMRDDQVPRGSYHMAGAPVPFDGHPHEDVPLEAPSPHRLPLPQGVPPAPSSLPTLAPDPFTIPPSPRQVPRPASISNVPRLNPPDSAASATKAETDSADAESNADLLPASTISTSGPTTTTSSTFTTARHLRRLLTPAAAEVATTMPTPVTSTSPTSPPLLLPTILPPQPPTSDTISDKPSPPLSQPHHLCSPPLRPPHLSAIANTIIPATLHYLCPRLHFFRVAPMNSDAPTASVTASPAPIPTFTADSTTANMHELSKFDLALGQFLPLLQSSAATAAATAAAIAILESHGFHPHGPQAPRAPEPEPLRPQPLPPSESPPSPQASGGVAPRDAHISQEGPPAGGLSTPPATPSTAIIEEFIQLEAPPPGPATSTLSDLLLEAPPTPSPALDIISDFCEHIVRPEGSRGGVLAQQDATSTLAQPHSTPAGAARSAALPLAAELSVPASAAPAWETSPRPSSRDPSGDAVTPSREGIESPISTMPSATPSNADADKASPGASHAGRTGHDGLPPRAAAAANAPQAPVEMLAAHSMSRGGTRAAGEARGTPPTPHPEATDTSMATLSPRAPESEYPDSPALPPRKDLPHHAGGLSERRGPRQVSASTPEPNYRDAAAHGTRGTGDSGGSDGYADWEAGAGERGNVVSGGGASEVHATGEHTWRSPAGDEAGGGSKVRTPSDEGSPPAPRWPATFELSDAGSSLEGASWDVGEAPVQGSSTPEGLRLQSPAGQHETTLQQRQVLPPLARGEPGVPPGAEKDTGEADVSAGGELPILPTGTVYDYAAAQVAMAANRVSVNNLETFSRLSEGTSNRSTAAQHTFSDLVSPAKDKRGIRGFSLGTELGGIPNADAEAQDVATGRGLPTG</sequence>
<feature type="region of interest" description="Disordered" evidence="1">
    <location>
        <begin position="1863"/>
        <end position="1924"/>
    </location>
</feature>
<feature type="compositionally biased region" description="Basic and acidic residues" evidence="1">
    <location>
        <begin position="883"/>
        <end position="898"/>
    </location>
</feature>
<feature type="compositionally biased region" description="Low complexity" evidence="1">
    <location>
        <begin position="2017"/>
        <end position="2030"/>
    </location>
</feature>
<evidence type="ECO:0000313" key="2">
    <source>
        <dbReference type="EMBL" id="KAK3246316.1"/>
    </source>
</evidence>
<feature type="region of interest" description="Disordered" evidence="1">
    <location>
        <begin position="1712"/>
        <end position="1761"/>
    </location>
</feature>
<feature type="compositionally biased region" description="Pro residues" evidence="1">
    <location>
        <begin position="1880"/>
        <end position="1894"/>
    </location>
</feature>
<feature type="compositionally biased region" description="Low complexity" evidence="1">
    <location>
        <begin position="64"/>
        <end position="73"/>
    </location>
</feature>
<feature type="compositionally biased region" description="Acidic residues" evidence="1">
    <location>
        <begin position="53"/>
        <end position="63"/>
    </location>
</feature>
<feature type="compositionally biased region" description="Basic and acidic residues" evidence="1">
    <location>
        <begin position="218"/>
        <end position="230"/>
    </location>
</feature>
<feature type="compositionally biased region" description="Polar residues" evidence="1">
    <location>
        <begin position="915"/>
        <end position="925"/>
    </location>
</feature>
<feature type="region of interest" description="Disordered" evidence="1">
    <location>
        <begin position="2409"/>
        <end position="2434"/>
    </location>
</feature>
<proteinExistence type="predicted"/>
<feature type="compositionally biased region" description="Basic and acidic residues" evidence="1">
    <location>
        <begin position="1130"/>
        <end position="1142"/>
    </location>
</feature>
<comment type="caution">
    <text evidence="2">The sequence shown here is derived from an EMBL/GenBank/DDBJ whole genome shotgun (WGS) entry which is preliminary data.</text>
</comment>
<dbReference type="Proteomes" id="UP001190700">
    <property type="component" value="Unassembled WGS sequence"/>
</dbReference>
<reference evidence="2 3" key="1">
    <citation type="journal article" date="2015" name="Genome Biol. Evol.">
        <title>Comparative Genomics of a Bacterivorous Green Alga Reveals Evolutionary Causalities and Consequences of Phago-Mixotrophic Mode of Nutrition.</title>
        <authorList>
            <person name="Burns J.A."/>
            <person name="Paasch A."/>
            <person name="Narechania A."/>
            <person name="Kim E."/>
        </authorList>
    </citation>
    <scope>NUCLEOTIDE SEQUENCE [LARGE SCALE GENOMIC DNA]</scope>
    <source>
        <strain evidence="2 3">PLY_AMNH</strain>
    </source>
</reference>
<name>A0AAE0C0R4_9CHLO</name>
<feature type="region of interest" description="Disordered" evidence="1">
    <location>
        <begin position="192"/>
        <end position="317"/>
    </location>
</feature>
<feature type="compositionally biased region" description="Gly residues" evidence="1">
    <location>
        <begin position="404"/>
        <end position="413"/>
    </location>
</feature>
<feature type="compositionally biased region" description="Low complexity" evidence="1">
    <location>
        <begin position="1680"/>
        <end position="1697"/>
    </location>
</feature>
<feature type="compositionally biased region" description="Basic and acidic residues" evidence="1">
    <location>
        <begin position="1156"/>
        <end position="1172"/>
    </location>
</feature>
<feature type="region of interest" description="Disordered" evidence="1">
    <location>
        <begin position="39"/>
        <end position="73"/>
    </location>
</feature>
<feature type="compositionally biased region" description="Pro residues" evidence="1">
    <location>
        <begin position="1726"/>
        <end position="1741"/>
    </location>
</feature>
<feature type="region of interest" description="Disordered" evidence="1">
    <location>
        <begin position="1"/>
        <end position="23"/>
    </location>
</feature>
<feature type="compositionally biased region" description="Polar residues" evidence="1">
    <location>
        <begin position="2050"/>
        <end position="2061"/>
    </location>
</feature>
<feature type="region of interest" description="Disordered" evidence="1">
    <location>
        <begin position="356"/>
        <end position="424"/>
    </location>
</feature>
<evidence type="ECO:0000313" key="3">
    <source>
        <dbReference type="Proteomes" id="UP001190700"/>
    </source>
</evidence>
<gene>
    <name evidence="2" type="ORF">CYMTET_44143</name>
</gene>
<feature type="compositionally biased region" description="Low complexity" evidence="1">
    <location>
        <begin position="2107"/>
        <end position="2119"/>
    </location>
</feature>
<organism evidence="2 3">
    <name type="scientific">Cymbomonas tetramitiformis</name>
    <dbReference type="NCBI Taxonomy" id="36881"/>
    <lineage>
        <taxon>Eukaryota</taxon>
        <taxon>Viridiplantae</taxon>
        <taxon>Chlorophyta</taxon>
        <taxon>Pyramimonadophyceae</taxon>
        <taxon>Pyramimonadales</taxon>
        <taxon>Pyramimonadaceae</taxon>
        <taxon>Cymbomonas</taxon>
    </lineage>
</organism>
<feature type="compositionally biased region" description="Polar residues" evidence="1">
    <location>
        <begin position="157"/>
        <end position="173"/>
    </location>
</feature>
<feature type="region of interest" description="Disordered" evidence="1">
    <location>
        <begin position="2017"/>
        <end position="2341"/>
    </location>
</feature>
<feature type="region of interest" description="Disordered" evidence="1">
    <location>
        <begin position="868"/>
        <end position="968"/>
    </location>
</feature>
<feature type="region of interest" description="Disordered" evidence="1">
    <location>
        <begin position="1110"/>
        <end position="1234"/>
    </location>
</feature>
<feature type="compositionally biased region" description="Basic and acidic residues" evidence="1">
    <location>
        <begin position="249"/>
        <end position="261"/>
    </location>
</feature>
<evidence type="ECO:0000256" key="1">
    <source>
        <dbReference type="SAM" id="MobiDB-lite"/>
    </source>
</evidence>
<feature type="compositionally biased region" description="Low complexity" evidence="1">
    <location>
        <begin position="1714"/>
        <end position="1725"/>
    </location>
</feature>
<feature type="compositionally biased region" description="Low complexity" evidence="1">
    <location>
        <begin position="2083"/>
        <end position="2096"/>
    </location>
</feature>
<feature type="compositionally biased region" description="Polar residues" evidence="1">
    <location>
        <begin position="2298"/>
        <end position="2310"/>
    </location>
</feature>
<feature type="compositionally biased region" description="Basic and acidic residues" evidence="1">
    <location>
        <begin position="2152"/>
        <end position="2168"/>
    </location>
</feature>
<feature type="compositionally biased region" description="Gly residues" evidence="1">
    <location>
        <begin position="2190"/>
        <end position="2199"/>
    </location>
</feature>
<keyword evidence="3" id="KW-1185">Reference proteome</keyword>
<feature type="compositionally biased region" description="Low complexity" evidence="1">
    <location>
        <begin position="1435"/>
        <end position="1457"/>
    </location>
</feature>
<feature type="compositionally biased region" description="Pro residues" evidence="1">
    <location>
        <begin position="1607"/>
        <end position="1620"/>
    </location>
</feature>
<protein>
    <submittedName>
        <fullName evidence="2">Uncharacterized protein</fullName>
    </submittedName>
</protein>
<feature type="compositionally biased region" description="Low complexity" evidence="1">
    <location>
        <begin position="285"/>
        <end position="296"/>
    </location>
</feature>
<feature type="compositionally biased region" description="Pro residues" evidence="1">
    <location>
        <begin position="1630"/>
        <end position="1639"/>
    </location>
</feature>
<dbReference type="EMBL" id="LGRX02029944">
    <property type="protein sequence ID" value="KAK3246316.1"/>
    <property type="molecule type" value="Genomic_DNA"/>
</dbReference>
<feature type="region of interest" description="Disordered" evidence="1">
    <location>
        <begin position="1009"/>
        <end position="1058"/>
    </location>
</feature>
<feature type="region of interest" description="Disordered" evidence="1">
    <location>
        <begin position="154"/>
        <end position="173"/>
    </location>
</feature>
<feature type="compositionally biased region" description="Low complexity" evidence="1">
    <location>
        <begin position="1295"/>
        <end position="1312"/>
    </location>
</feature>
<accession>A0AAE0C0R4</accession>
<feature type="compositionally biased region" description="Low complexity" evidence="1">
    <location>
        <begin position="1023"/>
        <end position="1038"/>
    </location>
</feature>
<feature type="region of interest" description="Disordered" evidence="1">
    <location>
        <begin position="1275"/>
        <end position="1478"/>
    </location>
</feature>
<feature type="region of interest" description="Disordered" evidence="1">
    <location>
        <begin position="1502"/>
        <end position="1523"/>
    </location>
</feature>
<feature type="compositionally biased region" description="Low complexity" evidence="1">
    <location>
        <begin position="672"/>
        <end position="685"/>
    </location>
</feature>